<evidence type="ECO:0000256" key="9">
    <source>
        <dbReference type="ARBA" id="ARBA00023239"/>
    </source>
</evidence>
<evidence type="ECO:0000313" key="16">
    <source>
        <dbReference type="EMBL" id="OPG15630.1"/>
    </source>
</evidence>
<comment type="function">
    <text evidence="1 12">Catalyzes the condensation of (S)-aspartate-beta-semialdehyde [(S)-ASA] and pyruvate to 4-hydroxy-tetrahydrodipicolinate (HTPA).</text>
</comment>
<dbReference type="HAMAP" id="MF_00418">
    <property type="entry name" value="DapA"/>
    <property type="match status" value="1"/>
</dbReference>
<dbReference type="PROSITE" id="PS00665">
    <property type="entry name" value="DHDPS_1"/>
    <property type="match status" value="1"/>
</dbReference>
<evidence type="ECO:0000256" key="8">
    <source>
        <dbReference type="ARBA" id="ARBA00023154"/>
    </source>
</evidence>
<dbReference type="UniPathway" id="UPA00034">
    <property type="reaction ID" value="UER00017"/>
</dbReference>
<feature type="active site" description="Schiff-base intermediate with substrate" evidence="12 14">
    <location>
        <position position="174"/>
    </location>
</feature>
<dbReference type="Proteomes" id="UP000190229">
    <property type="component" value="Unassembled WGS sequence"/>
</dbReference>
<dbReference type="InterPro" id="IPR020625">
    <property type="entry name" value="Schiff_base-form_aldolases_AS"/>
</dbReference>
<sequence length="308" mass="33280">MINSICTHKGESDVFGRVLTAMVTPFNERLELDLSRLQALIDHLIETGTTALVVAGTTGESPVLTHDEKLALFDASVRLARGRVPVIAGTGLNSTQASVELTKEVDALGVQGFLFVAPYYNKPSQEGLYRHFEALAAATDKPTILYNIPARTGVNIDPQTVIRLSTIQNIVGVKESSGDLTQVSRILEGTDDDFIVYSGDDKMTLPILALGGHGVVSVASHVVGTRMARLVDAFFEGDLKQAREQHHALLPLFEELFRAPNPAPVKSALAMLGLSVGGVRLPLVDLTPAQRTELRRQLSEVVLLPSFH</sequence>
<dbReference type="InterPro" id="IPR020624">
    <property type="entry name" value="Schiff_base-form_aldolases_CS"/>
</dbReference>
<dbReference type="GO" id="GO:0005829">
    <property type="term" value="C:cytosol"/>
    <property type="evidence" value="ECO:0007669"/>
    <property type="project" value="TreeGrafter"/>
</dbReference>
<comment type="catalytic activity">
    <reaction evidence="11 12">
        <text>L-aspartate 4-semialdehyde + pyruvate = (2S,4S)-4-hydroxy-2,3,4,5-tetrahydrodipicolinate + H2O + H(+)</text>
        <dbReference type="Rhea" id="RHEA:34171"/>
        <dbReference type="ChEBI" id="CHEBI:15361"/>
        <dbReference type="ChEBI" id="CHEBI:15377"/>
        <dbReference type="ChEBI" id="CHEBI:15378"/>
        <dbReference type="ChEBI" id="CHEBI:67139"/>
        <dbReference type="ChEBI" id="CHEBI:537519"/>
        <dbReference type="EC" id="4.3.3.7"/>
    </reaction>
</comment>
<evidence type="ECO:0000256" key="1">
    <source>
        <dbReference type="ARBA" id="ARBA00003294"/>
    </source>
</evidence>
<dbReference type="SUPFAM" id="SSF51569">
    <property type="entry name" value="Aldolase"/>
    <property type="match status" value="1"/>
</dbReference>
<gene>
    <name evidence="12" type="primary">dapA</name>
    <name evidence="16" type="ORF">B2M26_11275</name>
</gene>
<evidence type="ECO:0000256" key="15">
    <source>
        <dbReference type="PIRSR" id="PIRSR001365-2"/>
    </source>
</evidence>
<comment type="subunit">
    <text evidence="12">Homotetramer; dimer of dimers.</text>
</comment>
<feature type="site" description="Part of a proton relay during catalysis" evidence="12">
    <location>
        <position position="57"/>
    </location>
</feature>
<dbReference type="CDD" id="cd00950">
    <property type="entry name" value="DHDPS"/>
    <property type="match status" value="1"/>
</dbReference>
<keyword evidence="9 12" id="KW-0456">Lyase</keyword>
<evidence type="ECO:0000256" key="6">
    <source>
        <dbReference type="ARBA" id="ARBA00022605"/>
    </source>
</evidence>
<feature type="active site" description="Proton donor/acceptor" evidence="12 14">
    <location>
        <position position="146"/>
    </location>
</feature>
<dbReference type="PANTHER" id="PTHR12128:SF66">
    <property type="entry name" value="4-HYDROXY-2-OXOGLUTARATE ALDOLASE, MITOCHONDRIAL"/>
    <property type="match status" value="1"/>
</dbReference>
<keyword evidence="8 12" id="KW-0457">Lysine biosynthesis</keyword>
<dbReference type="Pfam" id="PF00701">
    <property type="entry name" value="DHDPS"/>
    <property type="match status" value="1"/>
</dbReference>
<keyword evidence="6 12" id="KW-0028">Amino-acid biosynthesis</keyword>
<dbReference type="InterPro" id="IPR005263">
    <property type="entry name" value="DapA"/>
</dbReference>
<dbReference type="AlphaFoldDB" id="A0A1V4ES10"/>
<keyword evidence="17" id="KW-1185">Reference proteome</keyword>
<feature type="binding site" evidence="12 15">
    <location>
        <position position="58"/>
    </location>
    <ligand>
        <name>pyruvate</name>
        <dbReference type="ChEBI" id="CHEBI:15361"/>
    </ligand>
</feature>
<evidence type="ECO:0000256" key="12">
    <source>
        <dbReference type="HAMAP-Rule" id="MF_00418"/>
    </source>
</evidence>
<comment type="pathway">
    <text evidence="2 12">Amino-acid biosynthesis; L-lysine biosynthesis via DAP pathway; (S)-tetrahydrodipicolinate from L-aspartate: step 3/4.</text>
</comment>
<proteinExistence type="inferred from homology"/>
<keyword evidence="7 12" id="KW-0220">Diaminopimelate biosynthesis</keyword>
<dbReference type="NCBIfam" id="TIGR00674">
    <property type="entry name" value="dapA"/>
    <property type="match status" value="1"/>
</dbReference>
<protein>
    <recommendedName>
        <fullName evidence="4 12">4-hydroxy-tetrahydrodipicolinate synthase</fullName>
        <shortName evidence="12">HTPA synthase</shortName>
        <ecNumber evidence="4 12">4.3.3.7</ecNumber>
    </recommendedName>
</protein>
<name>A0A1V4ES10_9BACL</name>
<accession>A0A1V4ES10</accession>
<dbReference type="PROSITE" id="PS00666">
    <property type="entry name" value="DHDPS_2"/>
    <property type="match status" value="1"/>
</dbReference>
<dbReference type="PRINTS" id="PR00146">
    <property type="entry name" value="DHPICSNTHASE"/>
</dbReference>
<keyword evidence="10 12" id="KW-0704">Schiff base</keyword>
<evidence type="ECO:0000256" key="13">
    <source>
        <dbReference type="PIRNR" id="PIRNR001365"/>
    </source>
</evidence>
<dbReference type="PIRSF" id="PIRSF001365">
    <property type="entry name" value="DHDPS"/>
    <property type="match status" value="1"/>
</dbReference>
<dbReference type="PANTHER" id="PTHR12128">
    <property type="entry name" value="DIHYDRODIPICOLINATE SYNTHASE"/>
    <property type="match status" value="1"/>
</dbReference>
<comment type="caution">
    <text evidence="12">Was originally thought to be a dihydrodipicolinate synthase (DHDPS), catalyzing the condensation of (S)-aspartate-beta-semialdehyde [(S)-ASA] and pyruvate to dihydrodipicolinate (DHDP). However, it was shown in E.coli that the product of the enzymatic reaction is not dihydrodipicolinate but in fact (4S)-4-hydroxy-2,3,4,5-tetrahydro-(2S)-dipicolinic acid (HTPA), and that the consecutive dehydration reaction leading to DHDP is not spontaneous but catalyzed by DapB.</text>
</comment>
<evidence type="ECO:0000256" key="5">
    <source>
        <dbReference type="ARBA" id="ARBA00022490"/>
    </source>
</evidence>
<comment type="subcellular location">
    <subcellularLocation>
        <location evidence="12">Cytoplasm</location>
    </subcellularLocation>
</comment>
<dbReference type="GO" id="GO:0008840">
    <property type="term" value="F:4-hydroxy-tetrahydrodipicolinate synthase activity"/>
    <property type="evidence" value="ECO:0007669"/>
    <property type="project" value="UniProtKB-UniRule"/>
</dbReference>
<dbReference type="EMBL" id="MWPS01000027">
    <property type="protein sequence ID" value="OPG15630.1"/>
    <property type="molecule type" value="Genomic_DNA"/>
</dbReference>
<comment type="caution">
    <text evidence="16">The sequence shown here is derived from an EMBL/GenBank/DDBJ whole genome shotgun (WGS) entry which is preliminary data.</text>
</comment>
<dbReference type="InterPro" id="IPR002220">
    <property type="entry name" value="DapA-like"/>
</dbReference>
<reference evidence="16 17" key="1">
    <citation type="submission" date="2017-02" db="EMBL/GenBank/DDBJ databases">
        <title>Draft genome of Acidibacillus ferrooxidans Huett2.</title>
        <authorList>
            <person name="Schopf S."/>
        </authorList>
    </citation>
    <scope>NUCLEOTIDE SEQUENCE [LARGE SCALE GENOMIC DNA]</scope>
    <source>
        <strain evidence="16 17">Huett2</strain>
    </source>
</reference>
<dbReference type="InterPro" id="IPR013785">
    <property type="entry name" value="Aldolase_TIM"/>
</dbReference>
<dbReference type="EC" id="4.3.3.7" evidence="4 12"/>
<evidence type="ECO:0000256" key="14">
    <source>
        <dbReference type="PIRSR" id="PIRSR001365-1"/>
    </source>
</evidence>
<feature type="binding site" evidence="12 15">
    <location>
        <position position="216"/>
    </location>
    <ligand>
        <name>pyruvate</name>
        <dbReference type="ChEBI" id="CHEBI:15361"/>
    </ligand>
</feature>
<comment type="similarity">
    <text evidence="3 12 13">Belongs to the DapA family.</text>
</comment>
<evidence type="ECO:0000256" key="4">
    <source>
        <dbReference type="ARBA" id="ARBA00012086"/>
    </source>
</evidence>
<evidence type="ECO:0000256" key="10">
    <source>
        <dbReference type="ARBA" id="ARBA00023270"/>
    </source>
</evidence>
<keyword evidence="5 12" id="KW-0963">Cytoplasm</keyword>
<evidence type="ECO:0000256" key="11">
    <source>
        <dbReference type="ARBA" id="ARBA00047836"/>
    </source>
</evidence>
<organism evidence="16 17">
    <name type="scientific">Ferroacidibacillus organovorans</name>
    <dbReference type="NCBI Taxonomy" id="1765683"/>
    <lineage>
        <taxon>Bacteria</taxon>
        <taxon>Bacillati</taxon>
        <taxon>Bacillota</taxon>
        <taxon>Bacilli</taxon>
        <taxon>Bacillales</taxon>
        <taxon>Alicyclobacillaceae</taxon>
        <taxon>Ferroacidibacillus</taxon>
    </lineage>
</organism>
<dbReference type="SMART" id="SM01130">
    <property type="entry name" value="DHDPS"/>
    <property type="match status" value="1"/>
</dbReference>
<dbReference type="GO" id="GO:0019877">
    <property type="term" value="P:diaminopimelate biosynthetic process"/>
    <property type="evidence" value="ECO:0007669"/>
    <property type="project" value="UniProtKB-UniRule"/>
</dbReference>
<evidence type="ECO:0000256" key="2">
    <source>
        <dbReference type="ARBA" id="ARBA00005120"/>
    </source>
</evidence>
<evidence type="ECO:0000256" key="7">
    <source>
        <dbReference type="ARBA" id="ARBA00022915"/>
    </source>
</evidence>
<evidence type="ECO:0000313" key="17">
    <source>
        <dbReference type="Proteomes" id="UP000190229"/>
    </source>
</evidence>
<dbReference type="GO" id="GO:0009089">
    <property type="term" value="P:lysine biosynthetic process via diaminopimelate"/>
    <property type="evidence" value="ECO:0007669"/>
    <property type="project" value="UniProtKB-UniRule"/>
</dbReference>
<dbReference type="Gene3D" id="3.20.20.70">
    <property type="entry name" value="Aldolase class I"/>
    <property type="match status" value="1"/>
</dbReference>
<feature type="site" description="Part of a proton relay during catalysis" evidence="12">
    <location>
        <position position="120"/>
    </location>
</feature>
<evidence type="ECO:0000256" key="3">
    <source>
        <dbReference type="ARBA" id="ARBA00007592"/>
    </source>
</evidence>